<dbReference type="SUPFAM" id="SSF55048">
    <property type="entry name" value="Probable ACP-binding domain of malonyl-CoA ACP transacylase"/>
    <property type="match status" value="1"/>
</dbReference>
<gene>
    <name evidence="30" type="ORF">KDI_36170</name>
</gene>
<keyword evidence="8" id="KW-0808">Transferase</keyword>
<dbReference type="Gene3D" id="2.30.38.10">
    <property type="entry name" value="Luciferase, Domain 3"/>
    <property type="match status" value="2"/>
</dbReference>
<evidence type="ECO:0000256" key="4">
    <source>
        <dbReference type="ARBA" id="ARBA00006432"/>
    </source>
</evidence>
<dbReference type="PANTHER" id="PTHR45527:SF1">
    <property type="entry name" value="FATTY ACID SYNTHASE"/>
    <property type="match status" value="1"/>
</dbReference>
<dbReference type="NCBIfam" id="TIGR01720">
    <property type="entry name" value="NRPS-para261"/>
    <property type="match status" value="1"/>
</dbReference>
<dbReference type="InterPro" id="IPR016039">
    <property type="entry name" value="Thiolase-like"/>
</dbReference>
<dbReference type="Pfam" id="PF00501">
    <property type="entry name" value="AMP-binding"/>
    <property type="match status" value="2"/>
</dbReference>
<dbReference type="InterPro" id="IPR013968">
    <property type="entry name" value="PKS_KR"/>
</dbReference>
<dbReference type="InterPro" id="IPR057737">
    <property type="entry name" value="Condensation_MtbB-like"/>
</dbReference>
<evidence type="ECO:0000256" key="25">
    <source>
        <dbReference type="ARBA" id="ARBA00078169"/>
    </source>
</evidence>
<dbReference type="SUPFAM" id="SSF47336">
    <property type="entry name" value="ACP-like"/>
    <property type="match status" value="3"/>
</dbReference>
<dbReference type="Gene3D" id="3.30.70.3290">
    <property type="match status" value="1"/>
</dbReference>
<dbReference type="InterPro" id="IPR023213">
    <property type="entry name" value="CAT-like_dom_sf"/>
</dbReference>
<dbReference type="SUPFAM" id="SSF56801">
    <property type="entry name" value="Acetyl-CoA synthetase-like"/>
    <property type="match status" value="2"/>
</dbReference>
<dbReference type="GO" id="GO:0043041">
    <property type="term" value="P:amino acid activation for nonribosomal peptide biosynthetic process"/>
    <property type="evidence" value="ECO:0007669"/>
    <property type="project" value="UniProtKB-ARBA"/>
</dbReference>
<dbReference type="GO" id="GO:0017000">
    <property type="term" value="P:antibiotic biosynthetic process"/>
    <property type="evidence" value="ECO:0007669"/>
    <property type="project" value="UniProtKB-KW"/>
</dbReference>
<evidence type="ECO:0000256" key="5">
    <source>
        <dbReference type="ARBA" id="ARBA00022450"/>
    </source>
</evidence>
<dbReference type="CDD" id="cd00833">
    <property type="entry name" value="PKS"/>
    <property type="match status" value="1"/>
</dbReference>
<comment type="cofactor">
    <cofactor evidence="1">
        <name>NADP(+)</name>
        <dbReference type="ChEBI" id="CHEBI:58349"/>
    </cofactor>
</comment>
<dbReference type="FunFam" id="3.40.47.10:FF:000042">
    <property type="entry name" value="Polyketide synthase Pks13"/>
    <property type="match status" value="1"/>
</dbReference>
<dbReference type="Pfam" id="PF00668">
    <property type="entry name" value="Condensation"/>
    <property type="match status" value="3"/>
</dbReference>
<dbReference type="Gene3D" id="3.40.47.10">
    <property type="match status" value="1"/>
</dbReference>
<dbReference type="InterPro" id="IPR036736">
    <property type="entry name" value="ACP-like_sf"/>
</dbReference>
<evidence type="ECO:0000256" key="19">
    <source>
        <dbReference type="ARBA" id="ARBA00052119"/>
    </source>
</evidence>
<comment type="caution">
    <text evidence="30">The sequence shown here is derived from an EMBL/GenBank/DDBJ whole genome shotgun (WGS) entry which is preliminary data.</text>
</comment>
<evidence type="ECO:0000256" key="9">
    <source>
        <dbReference type="ARBA" id="ARBA00022737"/>
    </source>
</evidence>
<comment type="pathway">
    <text evidence="3">Siderophore biosynthesis.</text>
</comment>
<evidence type="ECO:0000256" key="21">
    <source>
        <dbReference type="ARBA" id="ARBA00058455"/>
    </source>
</evidence>
<dbReference type="Gene3D" id="3.30.559.30">
    <property type="entry name" value="Nonribosomal peptide synthetase, condensation domain"/>
    <property type="match status" value="3"/>
</dbReference>
<feature type="domain" description="Carrier" evidence="28">
    <location>
        <begin position="2509"/>
        <end position="2584"/>
    </location>
</feature>
<dbReference type="FunFam" id="1.10.1200.10:FF:000005">
    <property type="entry name" value="Nonribosomal peptide synthetase 1"/>
    <property type="match status" value="2"/>
</dbReference>
<dbReference type="Gene3D" id="3.30.300.30">
    <property type="match status" value="2"/>
</dbReference>
<dbReference type="Pfam" id="PF00109">
    <property type="entry name" value="ketoacyl-synt"/>
    <property type="match status" value="1"/>
</dbReference>
<keyword evidence="12" id="KW-0560">Oxidoreductase</keyword>
<evidence type="ECO:0000256" key="23">
    <source>
        <dbReference type="ARBA" id="ARBA00073623"/>
    </source>
</evidence>
<dbReference type="Gene3D" id="3.40.50.980">
    <property type="match status" value="4"/>
</dbReference>
<dbReference type="GO" id="GO:0031177">
    <property type="term" value="F:phosphopantetheine binding"/>
    <property type="evidence" value="ECO:0007669"/>
    <property type="project" value="InterPro"/>
</dbReference>
<dbReference type="Gene3D" id="3.40.50.1820">
    <property type="entry name" value="alpha/beta hydrolase"/>
    <property type="match status" value="1"/>
</dbReference>
<evidence type="ECO:0000256" key="2">
    <source>
        <dbReference type="ARBA" id="ARBA00001957"/>
    </source>
</evidence>
<dbReference type="OrthoDB" id="139272at2"/>
<dbReference type="InterPro" id="IPR045851">
    <property type="entry name" value="AMP-bd_C_sf"/>
</dbReference>
<keyword evidence="7" id="KW-0436">Ligase</keyword>
<dbReference type="CDD" id="cd05930">
    <property type="entry name" value="A_NRPS"/>
    <property type="match status" value="1"/>
</dbReference>
<dbReference type="SMART" id="SM00822">
    <property type="entry name" value="PKS_KR"/>
    <property type="match status" value="1"/>
</dbReference>
<dbReference type="Gene3D" id="1.10.1200.10">
    <property type="entry name" value="ACP-like"/>
    <property type="match status" value="2"/>
</dbReference>
<dbReference type="Pfam" id="PF00550">
    <property type="entry name" value="PP-binding"/>
    <property type="match status" value="3"/>
</dbReference>
<accession>A0A5A5TG54</accession>
<dbReference type="NCBIfam" id="NF003417">
    <property type="entry name" value="PRK04813.1"/>
    <property type="match status" value="2"/>
</dbReference>
<keyword evidence="14" id="KW-0045">Antibiotic biosynthesis</keyword>
<dbReference type="EC" id="2.3.1.292" evidence="22"/>
<dbReference type="FunFam" id="3.30.559.30:FF:000006">
    <property type="entry name" value="Yersiniabactin polyketide/non-ribosomal peptide synthetase"/>
    <property type="match status" value="1"/>
</dbReference>
<comment type="catalytic activity">
    <reaction evidence="18">
        <text>19-(4-hydroxyphenyl)nonadecanoyl-[(phenol)carboxyphthiodiolenone synthase] + 2 (S)-methylmalonyl-CoA + 3 malonyl-CoA + 5 NADPH + 10 H(+) = C37-(phenol)carboxyphthiodiolenone-[(phenol)carboxyphthiodiolenone synthase] + 5 CO2 + 5 NADP(+) + 5 CoA + 2 H2O</text>
        <dbReference type="Rhea" id="RHEA:57760"/>
        <dbReference type="Rhea" id="RHEA-COMP:14273"/>
        <dbReference type="Rhea" id="RHEA-COMP:14990"/>
        <dbReference type="ChEBI" id="CHEBI:15377"/>
        <dbReference type="ChEBI" id="CHEBI:15378"/>
        <dbReference type="ChEBI" id="CHEBI:16526"/>
        <dbReference type="ChEBI" id="CHEBI:57287"/>
        <dbReference type="ChEBI" id="CHEBI:57327"/>
        <dbReference type="ChEBI" id="CHEBI:57384"/>
        <dbReference type="ChEBI" id="CHEBI:57783"/>
        <dbReference type="ChEBI" id="CHEBI:58349"/>
        <dbReference type="ChEBI" id="CHEBI:133301"/>
        <dbReference type="ChEBI" id="CHEBI:142260"/>
        <dbReference type="EC" id="2.3.1.292"/>
    </reaction>
</comment>
<dbReference type="InterPro" id="IPR025110">
    <property type="entry name" value="AMP-bd_C"/>
</dbReference>
<dbReference type="PROSITE" id="PS00606">
    <property type="entry name" value="KS3_1"/>
    <property type="match status" value="1"/>
</dbReference>
<dbReference type="FunFam" id="2.30.38.10:FF:000001">
    <property type="entry name" value="Non-ribosomal peptide synthetase PvdI"/>
    <property type="match status" value="2"/>
</dbReference>
<dbReference type="Gene3D" id="3.30.559.10">
    <property type="entry name" value="Chloramphenicol acetyltransferase-like domain"/>
    <property type="match status" value="3"/>
</dbReference>
<keyword evidence="13" id="KW-0443">Lipid metabolism</keyword>
<dbReference type="CDD" id="cd17646">
    <property type="entry name" value="A_NRPS_AB3403-like"/>
    <property type="match status" value="1"/>
</dbReference>
<evidence type="ECO:0000256" key="17">
    <source>
        <dbReference type="ARBA" id="ARBA00050973"/>
    </source>
</evidence>
<dbReference type="GO" id="GO:0004315">
    <property type="term" value="F:3-oxoacyl-[acyl-carrier-protein] synthase activity"/>
    <property type="evidence" value="ECO:0007669"/>
    <property type="project" value="InterPro"/>
</dbReference>
<evidence type="ECO:0000256" key="15">
    <source>
        <dbReference type="ARBA" id="ARBA00023268"/>
    </source>
</evidence>
<dbReference type="Proteomes" id="UP000322530">
    <property type="component" value="Unassembled WGS sequence"/>
</dbReference>
<organism evidence="30 31">
    <name type="scientific">Dictyobacter arantiisoli</name>
    <dbReference type="NCBI Taxonomy" id="2014874"/>
    <lineage>
        <taxon>Bacteria</taxon>
        <taxon>Bacillati</taxon>
        <taxon>Chloroflexota</taxon>
        <taxon>Ktedonobacteria</taxon>
        <taxon>Ktedonobacterales</taxon>
        <taxon>Dictyobacteraceae</taxon>
        <taxon>Dictyobacter</taxon>
    </lineage>
</organism>
<dbReference type="PROSITE" id="PS52004">
    <property type="entry name" value="KS3_2"/>
    <property type="match status" value="1"/>
</dbReference>
<dbReference type="SMART" id="SM00823">
    <property type="entry name" value="PKS_PP"/>
    <property type="match status" value="3"/>
</dbReference>
<dbReference type="RefSeq" id="WP_149402958.1">
    <property type="nucleotide sequence ID" value="NZ_BIXY01000058.1"/>
</dbReference>
<dbReference type="PROSITE" id="PS50075">
    <property type="entry name" value="CARRIER"/>
    <property type="match status" value="3"/>
</dbReference>
<dbReference type="Pfam" id="PF02801">
    <property type="entry name" value="Ketoacyl-synt_C"/>
    <property type="match status" value="1"/>
</dbReference>
<dbReference type="Gene3D" id="3.40.50.720">
    <property type="entry name" value="NAD(P)-binding Rossmann-like Domain"/>
    <property type="match status" value="1"/>
</dbReference>
<evidence type="ECO:0000256" key="13">
    <source>
        <dbReference type="ARBA" id="ARBA00023098"/>
    </source>
</evidence>
<keyword evidence="10" id="KW-0276">Fatty acid metabolism</keyword>
<dbReference type="InterPro" id="IPR001242">
    <property type="entry name" value="Condensation_dom"/>
</dbReference>
<evidence type="ECO:0000256" key="3">
    <source>
        <dbReference type="ARBA" id="ARBA00004924"/>
    </source>
</evidence>
<dbReference type="InterPro" id="IPR000873">
    <property type="entry name" value="AMP-dep_synth/lig_dom"/>
</dbReference>
<evidence type="ECO:0000256" key="7">
    <source>
        <dbReference type="ARBA" id="ARBA00022598"/>
    </source>
</evidence>
<reference evidence="30 31" key="1">
    <citation type="submission" date="2019-01" db="EMBL/GenBank/DDBJ databases">
        <title>Draft genome sequence of Dictyobacter sp. Uno17.</title>
        <authorList>
            <person name="Wang C.M."/>
            <person name="Zheng Y."/>
            <person name="Sakai Y."/>
            <person name="Abe K."/>
            <person name="Yokota A."/>
            <person name="Yabe S."/>
        </authorList>
    </citation>
    <scope>NUCLEOTIDE SEQUENCE [LARGE SCALE GENOMIC DNA]</scope>
    <source>
        <strain evidence="30 31">Uno17</strain>
    </source>
</reference>
<dbReference type="Pfam" id="PF21394">
    <property type="entry name" value="Beta-ketacyl_N"/>
    <property type="match status" value="1"/>
</dbReference>
<dbReference type="FunFam" id="3.40.50.980:FF:000002">
    <property type="entry name" value="Enterobactin synthetase component F"/>
    <property type="match status" value="1"/>
</dbReference>
<keyword evidence="9" id="KW-0677">Repeat</keyword>
<evidence type="ECO:0000256" key="11">
    <source>
        <dbReference type="ARBA" id="ARBA00022857"/>
    </source>
</evidence>
<dbReference type="Pfam" id="PF22621">
    <property type="entry name" value="CurL-like_PKS_C"/>
    <property type="match status" value="1"/>
</dbReference>
<dbReference type="InterPro" id="IPR014030">
    <property type="entry name" value="Ketoacyl_synth_N"/>
</dbReference>
<feature type="domain" description="Ketosynthase family 3 (KS3)" evidence="29">
    <location>
        <begin position="10"/>
        <end position="437"/>
    </location>
</feature>
<evidence type="ECO:0000256" key="10">
    <source>
        <dbReference type="ARBA" id="ARBA00022832"/>
    </source>
</evidence>
<dbReference type="GO" id="GO:0006633">
    <property type="term" value="P:fatty acid biosynthetic process"/>
    <property type="evidence" value="ECO:0007669"/>
    <property type="project" value="InterPro"/>
</dbReference>
<comment type="catalytic activity">
    <reaction evidence="20">
        <text>icosanoyl-[(phenol)carboxyphthiodiolenone synthase] + 2 (S)-methylmalonyl-CoA + 3 malonyl-CoA + 5 NADPH + 10 H(+) = C32-carboxyphthiodiolenone-[(phenol)carboxyphthiodiolenone synthase] + 5 CO2 + 5 NADP(+) + 5 CoA + 2 H2O</text>
        <dbReference type="Rhea" id="RHEA:57748"/>
        <dbReference type="Rhea" id="RHEA-COMP:14985"/>
        <dbReference type="Rhea" id="RHEA-COMP:14986"/>
        <dbReference type="ChEBI" id="CHEBI:15377"/>
        <dbReference type="ChEBI" id="CHEBI:15378"/>
        <dbReference type="ChEBI" id="CHEBI:16526"/>
        <dbReference type="ChEBI" id="CHEBI:57287"/>
        <dbReference type="ChEBI" id="CHEBI:57327"/>
        <dbReference type="ChEBI" id="CHEBI:57384"/>
        <dbReference type="ChEBI" id="CHEBI:57783"/>
        <dbReference type="ChEBI" id="CHEBI:58349"/>
        <dbReference type="ChEBI" id="CHEBI:87848"/>
        <dbReference type="ChEBI" id="CHEBI:142236"/>
        <dbReference type="EC" id="2.3.1.292"/>
    </reaction>
</comment>
<evidence type="ECO:0000313" key="31">
    <source>
        <dbReference type="Proteomes" id="UP000322530"/>
    </source>
</evidence>
<dbReference type="CDD" id="cd19531">
    <property type="entry name" value="LCL_NRPS-like"/>
    <property type="match status" value="1"/>
</dbReference>
<keyword evidence="11" id="KW-0521">NADP</keyword>
<dbReference type="GO" id="GO:0034081">
    <property type="term" value="C:polyketide synthase complex"/>
    <property type="evidence" value="ECO:0007669"/>
    <property type="project" value="UniProtKB-ARBA"/>
</dbReference>
<dbReference type="Gene3D" id="3.40.366.10">
    <property type="entry name" value="Malonyl-Coenzyme A Acyl Carrier Protein, domain 2"/>
    <property type="match status" value="1"/>
</dbReference>
<feature type="region of interest" description="Disordered" evidence="27">
    <location>
        <begin position="1420"/>
        <end position="1441"/>
    </location>
</feature>
<dbReference type="InterPro" id="IPR009081">
    <property type="entry name" value="PP-bd_ACP"/>
</dbReference>
<feature type="domain" description="Carrier" evidence="28">
    <location>
        <begin position="3636"/>
        <end position="3710"/>
    </location>
</feature>
<dbReference type="InterPro" id="IPR020806">
    <property type="entry name" value="PKS_PP-bd"/>
</dbReference>
<dbReference type="CDD" id="cd19534">
    <property type="entry name" value="E_NRPS"/>
    <property type="match status" value="1"/>
</dbReference>
<dbReference type="InterPro" id="IPR020841">
    <property type="entry name" value="PKS_Beta-ketoAc_synthase_dom"/>
</dbReference>
<comment type="catalytic activity">
    <reaction evidence="19">
        <text>docosanoyl-[(phenol)carboxyphthiodiolenone synthase] + 2 (S)-methylmalonyl-CoA + 3 malonyl-CoA + 5 NADPH + 10 H(+) = C34-carboxyphthiodiolenone-[(phenol)carboxyphthiodiolenone synthase] + 5 CO2 + 5 NADP(+) + 5 CoA + 2 H2O</text>
        <dbReference type="Rhea" id="RHEA:57752"/>
        <dbReference type="Rhea" id="RHEA-COMP:14987"/>
        <dbReference type="Rhea" id="RHEA-COMP:14988"/>
        <dbReference type="ChEBI" id="CHEBI:15377"/>
        <dbReference type="ChEBI" id="CHEBI:15378"/>
        <dbReference type="ChEBI" id="CHEBI:16526"/>
        <dbReference type="ChEBI" id="CHEBI:57287"/>
        <dbReference type="ChEBI" id="CHEBI:57327"/>
        <dbReference type="ChEBI" id="CHEBI:57384"/>
        <dbReference type="ChEBI" id="CHEBI:57783"/>
        <dbReference type="ChEBI" id="CHEBI:58349"/>
        <dbReference type="ChEBI" id="CHEBI:142237"/>
        <dbReference type="ChEBI" id="CHEBI:142238"/>
        <dbReference type="EC" id="2.3.1.292"/>
    </reaction>
</comment>
<dbReference type="GO" id="GO:0005829">
    <property type="term" value="C:cytosol"/>
    <property type="evidence" value="ECO:0007669"/>
    <property type="project" value="TreeGrafter"/>
</dbReference>
<evidence type="ECO:0000256" key="8">
    <source>
        <dbReference type="ARBA" id="ARBA00022679"/>
    </source>
</evidence>
<dbReference type="InterPro" id="IPR029058">
    <property type="entry name" value="AB_hydrolase_fold"/>
</dbReference>
<dbReference type="InterPro" id="IPR014031">
    <property type="entry name" value="Ketoacyl_synth_C"/>
</dbReference>
<evidence type="ECO:0000259" key="28">
    <source>
        <dbReference type="PROSITE" id="PS50075"/>
    </source>
</evidence>
<evidence type="ECO:0000259" key="29">
    <source>
        <dbReference type="PROSITE" id="PS52004"/>
    </source>
</evidence>
<dbReference type="InterPro" id="IPR010060">
    <property type="entry name" value="NRPS_synth"/>
</dbReference>
<evidence type="ECO:0000256" key="22">
    <source>
        <dbReference type="ARBA" id="ARBA00066974"/>
    </source>
</evidence>
<dbReference type="InterPro" id="IPR036291">
    <property type="entry name" value="NAD(P)-bd_dom_sf"/>
</dbReference>
<dbReference type="SUPFAM" id="SSF52151">
    <property type="entry name" value="FabD/lysophospholipase-like"/>
    <property type="match status" value="1"/>
</dbReference>
<dbReference type="SMART" id="SM00825">
    <property type="entry name" value="PKS_KS"/>
    <property type="match status" value="1"/>
</dbReference>
<dbReference type="GO" id="GO:0044550">
    <property type="term" value="P:secondary metabolite biosynthetic process"/>
    <property type="evidence" value="ECO:0007669"/>
    <property type="project" value="TreeGrafter"/>
</dbReference>
<dbReference type="SUPFAM" id="SSF52777">
    <property type="entry name" value="CoA-dependent acyltransferases"/>
    <property type="match status" value="6"/>
</dbReference>
<dbReference type="Pfam" id="PF00698">
    <property type="entry name" value="Acyl_transf_1"/>
    <property type="match status" value="1"/>
</dbReference>
<comment type="cofactor">
    <cofactor evidence="2">
        <name>pantetheine 4'-phosphate</name>
        <dbReference type="ChEBI" id="CHEBI:47942"/>
    </cofactor>
</comment>
<dbReference type="InterPro" id="IPR049490">
    <property type="entry name" value="C883_1060-like_KR_N"/>
</dbReference>
<evidence type="ECO:0000313" key="30">
    <source>
        <dbReference type="EMBL" id="GCF10053.1"/>
    </source>
</evidence>
<dbReference type="SMART" id="SM00827">
    <property type="entry name" value="PKS_AT"/>
    <property type="match status" value="1"/>
</dbReference>
<dbReference type="Gene3D" id="3.30.70.250">
    <property type="entry name" value="Malonyl-CoA ACP transacylase, ACP-binding"/>
    <property type="match status" value="1"/>
</dbReference>
<comment type="catalytic activity">
    <reaction evidence="17">
        <text>17-(4-hydroxyphenyl)heptadecanoyl-[(phenol)carboxyphthiodiolenone synthase] + 2 (S)-methylmalonyl-CoA + 3 malonyl-CoA + 5 NADPH + 10 H(+) = C35-(phenol)carboxyphthiodiolenone-[(phenol)carboxyphthiodiolenone synthase] + 5 CO2 + 5 NADP(+) + 5 CoA + 2 H2O</text>
        <dbReference type="Rhea" id="RHEA:57756"/>
        <dbReference type="Rhea" id="RHEA-COMP:14272"/>
        <dbReference type="Rhea" id="RHEA-COMP:14989"/>
        <dbReference type="ChEBI" id="CHEBI:15377"/>
        <dbReference type="ChEBI" id="CHEBI:15378"/>
        <dbReference type="ChEBI" id="CHEBI:16526"/>
        <dbReference type="ChEBI" id="CHEBI:57287"/>
        <dbReference type="ChEBI" id="CHEBI:57327"/>
        <dbReference type="ChEBI" id="CHEBI:57384"/>
        <dbReference type="ChEBI" id="CHEBI:57783"/>
        <dbReference type="ChEBI" id="CHEBI:58349"/>
        <dbReference type="ChEBI" id="CHEBI:133300"/>
        <dbReference type="ChEBI" id="CHEBI:142259"/>
        <dbReference type="EC" id="2.3.1.292"/>
    </reaction>
</comment>
<feature type="domain" description="Carrier" evidence="28">
    <location>
        <begin position="1441"/>
        <end position="1516"/>
    </location>
</feature>
<comment type="similarity">
    <text evidence="16">In the C-terminal section; belongs to the NRP synthetase family.</text>
</comment>
<keyword evidence="31" id="KW-1185">Reference proteome</keyword>
<dbReference type="SUPFAM" id="SSF51735">
    <property type="entry name" value="NAD(P)-binding Rossmann-fold domains"/>
    <property type="match status" value="2"/>
</dbReference>
<dbReference type="PANTHER" id="PTHR45527">
    <property type="entry name" value="NONRIBOSOMAL PEPTIDE SYNTHETASE"/>
    <property type="match status" value="1"/>
</dbReference>
<evidence type="ECO:0000256" key="26">
    <source>
        <dbReference type="ARBA" id="ARBA00084020"/>
    </source>
</evidence>
<evidence type="ECO:0000256" key="16">
    <source>
        <dbReference type="ARBA" id="ARBA00029443"/>
    </source>
</evidence>
<protein>
    <recommendedName>
        <fullName evidence="23">Phenolphthiocerol/phthiocerol polyketide synthase subunit E</fullName>
        <ecNumber evidence="22">2.3.1.292</ecNumber>
    </recommendedName>
    <alternativeName>
        <fullName evidence="25">(Phenol)carboxyphthiodiolenone synthase subunit E</fullName>
    </alternativeName>
    <alternativeName>
        <fullName evidence="26">Beta-ketoacyl-acyl-carrier-protein synthase I</fullName>
    </alternativeName>
    <alternativeName>
        <fullName evidence="24">Phthiocerol synthesis polyketide synthase type I PpsE</fullName>
    </alternativeName>
</protein>
<dbReference type="FunFam" id="3.30.559.10:FF:000023">
    <property type="entry name" value="Non-ribosomal peptide synthetase"/>
    <property type="match status" value="1"/>
</dbReference>
<evidence type="ECO:0000256" key="12">
    <source>
        <dbReference type="ARBA" id="ARBA00023002"/>
    </source>
</evidence>
<dbReference type="PROSITE" id="PS00012">
    <property type="entry name" value="PHOSPHOPANTETHEINE"/>
    <property type="match status" value="3"/>
</dbReference>
<dbReference type="InterPro" id="IPR010071">
    <property type="entry name" value="AA_adenyl_dom"/>
</dbReference>
<evidence type="ECO:0000256" key="14">
    <source>
        <dbReference type="ARBA" id="ARBA00023194"/>
    </source>
</evidence>
<sequence>MMNRDTADQLYNIAVVGMACRFPGAHDVDAFWNNLREGRESITNFSAEDLKAAGMDPAVLHNPHYIGAEALLEEADCFDADFFGYTPREAALIDPQHRIFLECAWEALENAGYNSEPYDGSIAVYAGSNLNSYLLFHLLPNDRLLKSMGDFQTKIASDKDFLATRVSYKLNLKGPSLTIQTACSTSLVAVHQACQSLLHHECDMALAGGVSIGVPSRRGYVYREGMIFSPDGHCRAFDAQAQGTVVGEGAGIVVLKRLADALADGDYIHAVIKGSAINNDGAVKVGYTAPGVQGQAQVIAEALDMSGVEAESITYIEAHGTGTPMGDPVEIAALTQAFRTQTDANGFCAIGSVKTNIGHLDAAAGVAGLIKTIQALKHKELPPSLHYTQPNPSIDFAHSPFYVNAKLSAWNPSSFPRRAGVSSFGIGGTNAHIILEEAPTFEATSSSRPWQLLLLSAKTQKALKGVATNLAMYVQHHAEIPLADIAYTLQVGRKTFDHCSLLVCKNHDEAVTALEQIDTEHGLNPVKHIQDRPVVFLFPGQGAQYVNMTRELYQHENVFREYIDQCSTLLIPHLGTDIRTILYPDPDQTEMAEEQLRQTFFTQPVLFSLEYALAQLWMDWGVQPRAMIGHSIGEYVAACLAGVFTLEDALALVAIRSRMMQALPGGAMLAASLSEDDIQPYLGQDLSLAAVNGQTQSVVSGSAQAVDELHHRLVAQGITSHRLRTSHAFHSAMTEVIVEPFARHVERFPRQRPRIPYISNLTGTWITAEEAIDPVYWARHLRQPVRFAQGIHELLKEPEQVFLEIGPGRTLSHLVREYGDHQAEQVILTSLPSSQEKLAESVSLLKAVGQLWQAGVQIDWERFHGSQRYRVPLPTYPFERQRHWVDAPAPGYENKQAYGSSLQKSEVEEWFYVPIWQQSLPLQIAQTRPDRLWHWLVFVDDYGWGAQLVDRLRASNQSVITVVMRDRLAQLDESTYCIDPGQPNDYHTLLGELSVHQVIPEIIVHCWSITPANRQPLNIDAFQAAQNQGFYSLLWFMQAISQQNITTPLEITVIANGIQNVMGDEQLSPEKATIIGSCKVFQQEYRNVRCRNIDIVLPEKGTVQARTLLDQLIKELFVPLSEVVAYRGKQRWVQSFTRLPSIETSRDARLRKDGVYLITGGLGYIGLTLARYLAQRTQTKLILVGRSQLPPEEDWEQWLETHQAQDSYSRKIQAIRALRNTGVHVVHYSADVGNLEQMQEVVRLTLEQFGALHGVIHAAGPDKNTAFRYVRDTDWHQYDLLVQAKVRGTYVLGQVLQGIPLDFCIVLSSLASVLGGLGLLSYTAVNTFMDAFVLHQNQTQKAVWMSLNLDNWEPEDAKTLSVPVGSDVHSLALTVAEGMSVFDRVLHLGHIDQIIVSTGDLQARIDQWITFKSRDERDRSSQNASFALSEEPVQVQTRADAPRNELEEGVVRIWQEVLGIKRIGIYDNFFELGGHSLLATEMVFRIRTDFQADVALRSLSETPTIAGMAAAIAEHKSAHQPESLAQYAKIVPDPDMRYLPFPLTDMQQAYWIGRSGTFDLGNVSIHLYVEIESLTLDLGHFNQVWQHLIERHDMLRAIVLSDGQQQILRHVPFYHIKSIDLRGHPAQVVESELAAIRAHLSHQVLPLEMWPPFTIHAIQLDNQRIRLCMSIDGLFADGRSYYILFQQLVQLYWNPDLVLAPLTLSFRDYVLTMSEFQHSAIYQRSLDYWRGRLVSLPPAPQLPLNTRPDSLAQSHFIRKSLRLDAQTWQRLKTRAGQMGLTPTALFLAAYAEILTYWSKEPAFTINVPRFNRLPLHPEVNDILGEFASFTLLEVDNSQRESFAVRSQRLQKQLWQDLEHGYVSGVRVLRELARHQGTSGITMPVVFTSFLNLNSATEDNHLPFDKLGEVVYAIAQTPQVWLDCVVEEEAGTLVCRWDAVEELFPAGLIDDMFENYGCLLHNLATVEVSWHEVSKQLPFPEQIIRRAAHNATEANYSIDRCLHTLFEMQAIHSPDSVAVSFEETALTYEELDQRANQLAHYLQDQGVGPDTHVGVFLERSVHMIIALLGVLKAGGTYVPLDPSYPQERIAFILEDAQVVAILTQEYLLSKLPQQSATAICLSAIASKMNTYPAAHLYVSISPENLAYVIYTSGSTGRPKGAMNTHAGVCNRLLWMQDAYQLTSSDRVLQKTPFSFDVSVWEFFWPLLTGACLVIAKPEGHRDNAYLRMLITEQSITTLHFVPSMLQAFLNEPLRSSCQSVRRVISSGEALSADIQKQFFACLNAELHNLYGPTEAAIDVTYWMCQCDSQTANVPIGKPIANMQVYLLDRHMDPVPTWVPGELYIGGVGLARGYQNLPGLTAEKFIPDPFSTKPGARLYQTGDLARYLPDGSIEYLGRIDHQVKIRGFRIEPGEIEAVLQEHAALQDVVVVTREDATGSPQLIAYVVPQEGQVPTFDELSTTVRAYLPEYMLPSMFMILDALPLTSNGKVDRRALPDVTSKLPDVAESYVAPRTVVEEEVAKIWADILGVDQIGIYDNFFALGGHSLHLIQIRSRLQQTFQIELSMQSLVEIRNVIDLTHLLARQEAEPGQIERVAQIVKRIREMSDQEKRALLQEKRQGRDRVDTVNASNATGFSSEDLELLAYLLDEEGIERHQRPAITPQPRHDSLPLSFAQEQMWLLDQLDPGNSVYIVPFAFRLTGVLQVSALEQSLNEIVRRHEILRTTFPAREGRVVQLISSPSPMPLKRVNFEHIPDAEQEARVTQYVQEEMQRPFDFAHGPLLRANLIRLHEQDHIFVIIAHHIISDAWSLGIFVHEIVTLYPAFSRMESLPLPPLPLQYADYAIWQRSWWQGDVRQAELTYWKEQLAGAPPVLMLPTDHSRPAVQTSHGATSSFTLPLALLNALRTLSQQEGVTMFMTLLAAFQALLFRYTGQDDIVIGSPISNRDLVEIEPLIGVFINTLVFRTSLAGNPTFQQLLHRVKKVASGAYAHQHMPFEQLVEELEVERDPGRTPLIQAMFVHQSAPFESFTLPELVLHPFTVNSGTAKFDLTLYLEESTQGLNGSVEYNTDLFEATTITRLISHLSTLLTNIVATPQRQISDLSVLTQAELHQMLREWNNTGETHSGGTVIHELFERQVERTPHALAVTFGDDQLTYLELNQRANQLAHYLQRLGVGPEVLVGICMSRSLDLMVSILGVLKAGGAYVPLDLAYPSERLTFMLEHSQAAVLLTQQQIEKFSVPGLRMICLNDIQDKLARESENNPVSGVMAGNLAYVIYTSGSTGKPKGTMIPHGGLVNYLTWCVATYDVAQGQGAPVHSSIGFDLTITSLFSPLIAGKSVVLLSEEPGGEALRRALCARKDFSLVKVTPAHLEILTQQLSVEQAQESTRALIIGGEALHGEDLVFWQNDLPDVRLINEYGPTETVVGCCVYEVSARVRISGAVPIGRPIANTQIYLFDQYLQPVPIGVYGELYIGGAGVARGYLNAPDLTADRFIPHPFGDVAGARLYRTGDLACYRPDGNIEFLGRIDHQVKLRGFRIELDEIEAVLSQHPDLVGAVAVVREDRPDDKRLVAYVAVRQGATPSVDGLRQFLAERLPDYMLPSTFVLLDTFPLTSHGKVDRVALPLPDGARPVLENEFILPRTSIEQALVGIWKEILGVDQVGVNDNFFSLGGDSILCIQIAAHAAQAGLYFNPRQLFQYPTIATLSEVVTTTPQNNGAEQGLVTGQVPLTPVQIWFFEQNLSVPDHWNQSVLLQVLQPLETDLLEQAVAYLLEHHDALRMRFTHTPSGWQAMINGLDKKTIPFSSVDLADCPEEKQREELERIATEVQGSLNLLYGPLLRVVLIKFASGQPSRLLIVIHHLVIDGLSWRILLEDLHTAYIRLAHGDAVQLPPKTTSFKAWAEKLEAYAQTSIPDAEKTYWLDTRYQKAMPLPVDNQAGRNITATAHTISLILDAEETNALLHKIPQKSHGIQIDIVLLTALLQGFAQWTGQQALLIDLEGHGREEILSGVDLSRAVGWFTTHFPICFEMVKGQSPQEQLQMVKEVLQSIPNRGIGYGLLRYLHQDERVLSQLKAYPQPQICFNYLGQFDHILPSSPLFQLAQEYSGETQHHASSRPYLFEMNASIIGGQLRCDWTYSTEIYQQETVTQLTSAFLTALRALIDLCLTNSGDYTPADFPAARLGQKELNKFLSKLSKRG</sequence>
<dbReference type="FunFam" id="3.40.50.12780:FF:000012">
    <property type="entry name" value="Non-ribosomal peptide synthetase"/>
    <property type="match status" value="2"/>
</dbReference>
<dbReference type="InterPro" id="IPR018201">
    <property type="entry name" value="Ketoacyl_synth_AS"/>
</dbReference>
<evidence type="ECO:0000256" key="20">
    <source>
        <dbReference type="ARBA" id="ARBA00052745"/>
    </source>
</evidence>
<dbReference type="Pfam" id="PF13193">
    <property type="entry name" value="AMP-binding_C"/>
    <property type="match status" value="2"/>
</dbReference>
<keyword evidence="15" id="KW-0511">Multifunctional enzyme</keyword>
<dbReference type="InterPro" id="IPR001227">
    <property type="entry name" value="Ac_transferase_dom_sf"/>
</dbReference>
<keyword evidence="6" id="KW-0597">Phosphoprotein</keyword>
<comment type="similarity">
    <text evidence="4">Belongs to the ATP-dependent AMP-binding enzyme family.</text>
</comment>
<dbReference type="FunFam" id="3.30.300.30:FF:000010">
    <property type="entry name" value="Enterobactin synthetase component F"/>
    <property type="match status" value="2"/>
</dbReference>
<evidence type="ECO:0000256" key="18">
    <source>
        <dbReference type="ARBA" id="ARBA00051971"/>
    </source>
</evidence>
<dbReference type="Pfam" id="PF08659">
    <property type="entry name" value="KR"/>
    <property type="match status" value="1"/>
</dbReference>
<dbReference type="FunFam" id="3.30.559.10:FF:000012">
    <property type="entry name" value="Non-ribosomal peptide synthetase"/>
    <property type="match status" value="1"/>
</dbReference>
<dbReference type="FunFam" id="3.40.50.980:FF:000001">
    <property type="entry name" value="Non-ribosomal peptide synthetase"/>
    <property type="match status" value="1"/>
</dbReference>
<dbReference type="InterPro" id="IPR014043">
    <property type="entry name" value="Acyl_transferase_dom"/>
</dbReference>
<dbReference type="SUPFAM" id="SSF53901">
    <property type="entry name" value="Thiolase-like"/>
    <property type="match status" value="1"/>
</dbReference>
<keyword evidence="5" id="KW-0596">Phosphopantetheine</keyword>
<proteinExistence type="inferred from homology"/>
<dbReference type="GO" id="GO:0016491">
    <property type="term" value="F:oxidoreductase activity"/>
    <property type="evidence" value="ECO:0007669"/>
    <property type="project" value="UniProtKB-KW"/>
</dbReference>
<dbReference type="InterPro" id="IPR057326">
    <property type="entry name" value="KR_dom"/>
</dbReference>
<dbReference type="EMBL" id="BIXY01000058">
    <property type="protein sequence ID" value="GCF10053.1"/>
    <property type="molecule type" value="Genomic_DNA"/>
</dbReference>
<dbReference type="PROSITE" id="PS51257">
    <property type="entry name" value="PROKAR_LIPOPROTEIN"/>
    <property type="match status" value="1"/>
</dbReference>
<dbReference type="CDD" id="cd08953">
    <property type="entry name" value="KR_2_SDR_x"/>
    <property type="match status" value="1"/>
</dbReference>
<dbReference type="CDD" id="cd19535">
    <property type="entry name" value="Cyc_NRPS"/>
    <property type="match status" value="1"/>
</dbReference>
<evidence type="ECO:0000256" key="6">
    <source>
        <dbReference type="ARBA" id="ARBA00022553"/>
    </source>
</evidence>
<dbReference type="NCBIfam" id="TIGR01733">
    <property type="entry name" value="AA-adenyl-dom"/>
    <property type="match status" value="2"/>
</dbReference>
<dbReference type="InterPro" id="IPR016035">
    <property type="entry name" value="Acyl_Trfase/lysoPLipase"/>
</dbReference>
<evidence type="ECO:0000256" key="1">
    <source>
        <dbReference type="ARBA" id="ARBA00001937"/>
    </source>
</evidence>
<dbReference type="InterPro" id="IPR016036">
    <property type="entry name" value="Malonyl_transacylase_ACP-bd"/>
</dbReference>
<dbReference type="InterPro" id="IPR020845">
    <property type="entry name" value="AMP-binding_CS"/>
</dbReference>
<comment type="function">
    <text evidence="21">Part of the PpsABCDE complex involved in the biosynthesis of the lipid core common to phthiocerols and phenolphthiocerols by successive additions of malonyl-CoA or methylmalonyl-CoA extender units. PpsA can accept as substrate the activated forms of either icosanoyl (C20), docosanoyl (C22) or lignoceroyl (C24) groups from FadD26, or a (4-hydroxyphenyl)-C17 or (4-hydroxyphenyl)-C19 fatty acyl from FadD29. PpsA initiates the biosynthesis and extends its substrate using a malonyl-CoA extender unit. The PpsB and PpsC proteins add the second and third malonyl-CoA extender units. PpsD adds an (R)-methylmalonyl unit and PpsE adds a second (R)-methylmalonyl unit. The incorporation of the methylmalonyl units results in formation of two branched methyl groups in the elongated product.</text>
</comment>
<name>A0A5A5TG54_9CHLR</name>
<dbReference type="PROSITE" id="PS00455">
    <property type="entry name" value="AMP_BINDING"/>
    <property type="match status" value="2"/>
</dbReference>
<evidence type="ECO:0000256" key="27">
    <source>
        <dbReference type="SAM" id="MobiDB-lite"/>
    </source>
</evidence>
<dbReference type="GO" id="GO:0016874">
    <property type="term" value="F:ligase activity"/>
    <property type="evidence" value="ECO:0007669"/>
    <property type="project" value="UniProtKB-KW"/>
</dbReference>
<evidence type="ECO:0000256" key="24">
    <source>
        <dbReference type="ARBA" id="ARBA00075053"/>
    </source>
</evidence>
<dbReference type="InterPro" id="IPR006162">
    <property type="entry name" value="Ppantetheine_attach_site"/>
</dbReference>